<dbReference type="AlphaFoldDB" id="A0A1S6U5W6"/>
<sequence length="83" mass="9613">MEVKEILEQREQTHGTFEEQSSISQTLKHTLGKYSYKLTPQQREAMQMIMHKQARILAGDPNVKDHWVDIAGYATLVAKELKE</sequence>
<keyword evidence="4" id="KW-1185">Reference proteome</keyword>
<organism evidence="3 4">
    <name type="scientific">Campylobacter pinnipediorum subsp. caledonicus</name>
    <dbReference type="NCBI Taxonomy" id="1874362"/>
    <lineage>
        <taxon>Bacteria</taxon>
        <taxon>Pseudomonadati</taxon>
        <taxon>Campylobacterota</taxon>
        <taxon>Epsilonproteobacteria</taxon>
        <taxon>Campylobacterales</taxon>
        <taxon>Campylobacteraceae</taxon>
        <taxon>Campylobacter</taxon>
    </lineage>
</organism>
<dbReference type="InterPro" id="IPR045958">
    <property type="entry name" value="DUF6378"/>
</dbReference>
<evidence type="ECO:0000313" key="4">
    <source>
        <dbReference type="Proteomes" id="UP000190868"/>
    </source>
</evidence>
<evidence type="ECO:0000313" key="3">
    <source>
        <dbReference type="EMBL" id="AQW87124.1"/>
    </source>
</evidence>
<proteinExistence type="predicted"/>
<protein>
    <recommendedName>
        <fullName evidence="2">DUF6378 domain-containing protein</fullName>
    </recommendedName>
</protein>
<evidence type="ECO:0000256" key="1">
    <source>
        <dbReference type="SAM" id="MobiDB-lite"/>
    </source>
</evidence>
<feature type="compositionally biased region" description="Basic and acidic residues" evidence="1">
    <location>
        <begin position="1"/>
        <end position="17"/>
    </location>
</feature>
<evidence type="ECO:0000259" key="2">
    <source>
        <dbReference type="Pfam" id="PF19905"/>
    </source>
</evidence>
<feature type="region of interest" description="Disordered" evidence="1">
    <location>
        <begin position="1"/>
        <end position="22"/>
    </location>
</feature>
<dbReference type="Proteomes" id="UP000190868">
    <property type="component" value="Chromosome"/>
</dbReference>
<feature type="domain" description="DUF6378" evidence="2">
    <location>
        <begin position="6"/>
        <end position="78"/>
    </location>
</feature>
<gene>
    <name evidence="3" type="ORF">CPIN18021_0277</name>
</gene>
<dbReference type="EMBL" id="CP017258">
    <property type="protein sequence ID" value="AQW87124.1"/>
    <property type="molecule type" value="Genomic_DNA"/>
</dbReference>
<reference evidence="4" key="1">
    <citation type="submission" date="2016-09" db="EMBL/GenBank/DDBJ databases">
        <title>Comparative genomics of the Campylobacter concisus group.</title>
        <authorList>
            <person name="Miller W.G."/>
            <person name="Yee E."/>
            <person name="Chapman M.H."/>
            <person name="Huynh S."/>
            <person name="Bono J.L."/>
            <person name="On S.L.W."/>
            <person name="StLeger J."/>
            <person name="Foster G."/>
            <person name="Parker C.T."/>
        </authorList>
    </citation>
    <scope>NUCLEOTIDE SEQUENCE [LARGE SCALE GENOMIC DNA]</scope>
    <source>
        <strain evidence="4">RM18021</strain>
    </source>
</reference>
<dbReference type="Pfam" id="PF19905">
    <property type="entry name" value="DUF6378"/>
    <property type="match status" value="1"/>
</dbReference>
<dbReference type="RefSeq" id="WP_078424244.1">
    <property type="nucleotide sequence ID" value="NZ_CP017258.1"/>
</dbReference>
<name>A0A1S6U5W6_9BACT</name>
<accession>A0A1S6U5W6</accession>